<evidence type="ECO:0000256" key="3">
    <source>
        <dbReference type="PROSITE-ProRule" id="PRU00023"/>
    </source>
</evidence>
<dbReference type="SUPFAM" id="SSF48403">
    <property type="entry name" value="Ankyrin repeat"/>
    <property type="match status" value="1"/>
</dbReference>
<keyword evidence="1" id="KW-0677">Repeat</keyword>
<dbReference type="GO" id="GO:0071356">
    <property type="term" value="P:cellular response to tumor necrosis factor"/>
    <property type="evidence" value="ECO:0007669"/>
    <property type="project" value="TreeGrafter"/>
</dbReference>
<dbReference type="InterPro" id="IPR036770">
    <property type="entry name" value="Ankyrin_rpt-contain_sf"/>
</dbReference>
<gene>
    <name evidence="4" type="ORF">FE257_008924</name>
</gene>
<dbReference type="Pfam" id="PF12796">
    <property type="entry name" value="Ank_2"/>
    <property type="match status" value="1"/>
</dbReference>
<dbReference type="EMBL" id="VCAU01000005">
    <property type="protein sequence ID" value="KAF9893953.1"/>
    <property type="molecule type" value="Genomic_DNA"/>
</dbReference>
<feature type="repeat" description="ANK" evidence="3">
    <location>
        <begin position="36"/>
        <end position="68"/>
    </location>
</feature>
<dbReference type="PRINTS" id="PR01415">
    <property type="entry name" value="ANKYRIN"/>
</dbReference>
<evidence type="ECO:0000256" key="2">
    <source>
        <dbReference type="ARBA" id="ARBA00023043"/>
    </source>
</evidence>
<keyword evidence="5" id="KW-1185">Reference proteome</keyword>
<proteinExistence type="predicted"/>
<sequence length="207" mass="22037">MDDHQLFLHAAATGDVRGIETAYLKNKTSLTAKDPTGLTALHLAARHGHVNVLGQLLQYDFPLCITNNQGQTALHIAAQASSAEMVEGLLKGGANCSAKDHDGNSPIIFAYQNPCLDVLNCFLKCTPICGTGCTLTPEVVLKAGSSKNLLPTITFLSPIKYRGAIVSSFVKILGYFSHHTASSLYEGQSAYPIVGPLASDNFGYDII</sequence>
<reference evidence="4" key="1">
    <citation type="journal article" date="2019" name="Beilstein J. Org. Chem.">
        <title>Nanangenines: drimane sesquiterpenoids as the dominant metabolite cohort of a novel Australian fungus, Aspergillus nanangensis.</title>
        <authorList>
            <person name="Lacey H.J."/>
            <person name="Gilchrist C.L.M."/>
            <person name="Crombie A."/>
            <person name="Kalaitzis J.A."/>
            <person name="Vuong D."/>
            <person name="Rutledge P.J."/>
            <person name="Turner P."/>
            <person name="Pitt J.I."/>
            <person name="Lacey E."/>
            <person name="Chooi Y.H."/>
            <person name="Piggott A.M."/>
        </authorList>
    </citation>
    <scope>NUCLEOTIDE SEQUENCE</scope>
    <source>
        <strain evidence="4">MST-FP2251</strain>
    </source>
</reference>
<dbReference type="PROSITE" id="PS50297">
    <property type="entry name" value="ANK_REP_REGION"/>
    <property type="match status" value="2"/>
</dbReference>
<dbReference type="InterPro" id="IPR002110">
    <property type="entry name" value="Ankyrin_rpt"/>
</dbReference>
<dbReference type="PROSITE" id="PS50088">
    <property type="entry name" value="ANK_REPEAT"/>
    <property type="match status" value="2"/>
</dbReference>
<dbReference type="Proteomes" id="UP001194746">
    <property type="component" value="Unassembled WGS sequence"/>
</dbReference>
<evidence type="ECO:0000256" key="1">
    <source>
        <dbReference type="ARBA" id="ARBA00022737"/>
    </source>
</evidence>
<dbReference type="AlphaFoldDB" id="A0AAD4GZS0"/>
<comment type="caution">
    <text evidence="4">The sequence shown here is derived from an EMBL/GenBank/DDBJ whole genome shotgun (WGS) entry which is preliminary data.</text>
</comment>
<dbReference type="InterPro" id="IPR051070">
    <property type="entry name" value="NF-kappa-B_inhibitor"/>
</dbReference>
<dbReference type="PANTHER" id="PTHR46680">
    <property type="entry name" value="NF-KAPPA-B INHIBITOR ALPHA"/>
    <property type="match status" value="1"/>
</dbReference>
<name>A0AAD4GZS0_ASPNN</name>
<dbReference type="Gene3D" id="1.25.40.20">
    <property type="entry name" value="Ankyrin repeat-containing domain"/>
    <property type="match status" value="1"/>
</dbReference>
<reference evidence="4" key="2">
    <citation type="submission" date="2020-02" db="EMBL/GenBank/DDBJ databases">
        <authorList>
            <person name="Gilchrist C.L.M."/>
            <person name="Chooi Y.-H."/>
        </authorList>
    </citation>
    <scope>NUCLEOTIDE SEQUENCE</scope>
    <source>
        <strain evidence="4">MST-FP2251</strain>
    </source>
</reference>
<dbReference type="GO" id="GO:0005829">
    <property type="term" value="C:cytosol"/>
    <property type="evidence" value="ECO:0007669"/>
    <property type="project" value="TreeGrafter"/>
</dbReference>
<evidence type="ECO:0000313" key="5">
    <source>
        <dbReference type="Proteomes" id="UP001194746"/>
    </source>
</evidence>
<evidence type="ECO:0000313" key="4">
    <source>
        <dbReference type="EMBL" id="KAF9893953.1"/>
    </source>
</evidence>
<dbReference type="PANTHER" id="PTHR46680:SF3">
    <property type="entry name" value="NF-KAPPA-B INHIBITOR CACTUS"/>
    <property type="match status" value="1"/>
</dbReference>
<accession>A0AAD4GZS0</accession>
<dbReference type="GO" id="GO:0051059">
    <property type="term" value="F:NF-kappaB binding"/>
    <property type="evidence" value="ECO:0007669"/>
    <property type="project" value="TreeGrafter"/>
</dbReference>
<keyword evidence="2 3" id="KW-0040">ANK repeat</keyword>
<feature type="repeat" description="ANK" evidence="3">
    <location>
        <begin position="69"/>
        <end position="101"/>
    </location>
</feature>
<dbReference type="SMART" id="SM00248">
    <property type="entry name" value="ANK"/>
    <property type="match status" value="3"/>
</dbReference>
<organism evidence="4 5">
    <name type="scientific">Aspergillus nanangensis</name>
    <dbReference type="NCBI Taxonomy" id="2582783"/>
    <lineage>
        <taxon>Eukaryota</taxon>
        <taxon>Fungi</taxon>
        <taxon>Dikarya</taxon>
        <taxon>Ascomycota</taxon>
        <taxon>Pezizomycotina</taxon>
        <taxon>Eurotiomycetes</taxon>
        <taxon>Eurotiomycetidae</taxon>
        <taxon>Eurotiales</taxon>
        <taxon>Aspergillaceae</taxon>
        <taxon>Aspergillus</taxon>
        <taxon>Aspergillus subgen. Circumdati</taxon>
    </lineage>
</organism>
<protein>
    <submittedName>
        <fullName evidence="4">Uncharacterized protein</fullName>
    </submittedName>
</protein>